<protein>
    <submittedName>
        <fullName evidence="2">DUF983 domain-containing protein</fullName>
    </submittedName>
</protein>
<keyword evidence="1" id="KW-0812">Transmembrane</keyword>
<feature type="transmembrane region" description="Helical" evidence="1">
    <location>
        <begin position="82"/>
        <end position="100"/>
    </location>
</feature>
<keyword evidence="3" id="KW-1185">Reference proteome</keyword>
<evidence type="ECO:0000256" key="1">
    <source>
        <dbReference type="SAM" id="Phobius"/>
    </source>
</evidence>
<dbReference type="Pfam" id="PF06170">
    <property type="entry name" value="DUF983"/>
    <property type="match status" value="1"/>
</dbReference>
<keyword evidence="1" id="KW-1133">Transmembrane helix</keyword>
<dbReference type="EMBL" id="JAXCLW010000003">
    <property type="protein sequence ID" value="MDY0883971.1"/>
    <property type="molecule type" value="Genomic_DNA"/>
</dbReference>
<proteinExistence type="predicted"/>
<accession>A0ABU5EDM5</accession>
<name>A0ABU5EDM5_9PROT</name>
<keyword evidence="1" id="KW-0472">Membrane</keyword>
<sequence>MAGGVSRPSPVSTGLACRCPRCGRGGLFSGFLTLVERCEICQLDLRAADSGDGPAVFVIFIVLAIAVPFAFSIWTWFGWPAWLVMLLTSVLVLGGSLGLLRPAKAILIALQFRHRPQDSFRQNGGSSRGVGDH</sequence>
<comment type="caution">
    <text evidence="2">The sequence shown here is derived from an EMBL/GenBank/DDBJ whole genome shotgun (WGS) entry which is preliminary data.</text>
</comment>
<organism evidence="2 3">
    <name type="scientific">Dongia soli</name>
    <dbReference type="NCBI Taxonomy" id="600628"/>
    <lineage>
        <taxon>Bacteria</taxon>
        <taxon>Pseudomonadati</taxon>
        <taxon>Pseudomonadota</taxon>
        <taxon>Alphaproteobacteria</taxon>
        <taxon>Rhodospirillales</taxon>
        <taxon>Dongiaceae</taxon>
        <taxon>Dongia</taxon>
    </lineage>
</organism>
<dbReference type="Proteomes" id="UP001279642">
    <property type="component" value="Unassembled WGS sequence"/>
</dbReference>
<feature type="transmembrane region" description="Helical" evidence="1">
    <location>
        <begin position="55"/>
        <end position="76"/>
    </location>
</feature>
<reference evidence="2 3" key="1">
    <citation type="journal article" date="2016" name="Antonie Van Leeuwenhoek">
        <title>Dongia soli sp. nov., isolated from soil from Dokdo, Korea.</title>
        <authorList>
            <person name="Kim D.U."/>
            <person name="Lee H."/>
            <person name="Kim H."/>
            <person name="Kim S.G."/>
            <person name="Ka J.O."/>
        </authorList>
    </citation>
    <scope>NUCLEOTIDE SEQUENCE [LARGE SCALE GENOMIC DNA]</scope>
    <source>
        <strain evidence="2 3">D78</strain>
    </source>
</reference>
<evidence type="ECO:0000313" key="3">
    <source>
        <dbReference type="Proteomes" id="UP001279642"/>
    </source>
</evidence>
<dbReference type="RefSeq" id="WP_320509033.1">
    <property type="nucleotide sequence ID" value="NZ_JAXCLW010000003.1"/>
</dbReference>
<gene>
    <name evidence="2" type="ORF">SMD27_14055</name>
</gene>
<evidence type="ECO:0000313" key="2">
    <source>
        <dbReference type="EMBL" id="MDY0883971.1"/>
    </source>
</evidence>
<dbReference type="InterPro" id="IPR009325">
    <property type="entry name" value="DUF983"/>
</dbReference>